<dbReference type="PANTHER" id="PTHR46471">
    <property type="entry name" value="CHITIN DEACETYLASE"/>
    <property type="match status" value="1"/>
</dbReference>
<feature type="disulfide bond" evidence="8">
    <location>
        <begin position="111"/>
        <end position="123"/>
    </location>
</feature>
<evidence type="ECO:0000313" key="12">
    <source>
        <dbReference type="EMBL" id="CUS06946.1"/>
    </source>
</evidence>
<evidence type="ECO:0000313" key="13">
    <source>
        <dbReference type="Proteomes" id="UP001412239"/>
    </source>
</evidence>
<dbReference type="Gene3D" id="3.20.20.370">
    <property type="entry name" value="Glycoside hydrolase/deacetylase"/>
    <property type="match status" value="1"/>
</dbReference>
<evidence type="ECO:0000256" key="7">
    <source>
        <dbReference type="ARBA" id="ARBA00023285"/>
    </source>
</evidence>
<keyword evidence="8" id="KW-1015">Disulfide bond</keyword>
<dbReference type="Pfam" id="PF01522">
    <property type="entry name" value="Polysacc_deac_1"/>
    <property type="match status" value="1"/>
</dbReference>
<keyword evidence="13" id="KW-1185">Reference proteome</keyword>
<dbReference type="CDD" id="cd10951">
    <property type="entry name" value="CE4_ClCDA_like"/>
    <property type="match status" value="1"/>
</dbReference>
<keyword evidence="7" id="KW-0170">Cobalt</keyword>
<keyword evidence="6" id="KW-0119">Carbohydrate metabolism</keyword>
<feature type="region of interest" description="Disordered" evidence="9">
    <location>
        <begin position="449"/>
        <end position="522"/>
    </location>
</feature>
<dbReference type="CDD" id="cd11618">
    <property type="entry name" value="ChtBD1_1"/>
    <property type="match status" value="1"/>
</dbReference>
<dbReference type="SUPFAM" id="SSF88713">
    <property type="entry name" value="Glycoside hydrolase/deacetylase"/>
    <property type="match status" value="1"/>
</dbReference>
<feature type="domain" description="Chitin-binding type-1" evidence="10">
    <location>
        <begin position="37"/>
        <end position="88"/>
    </location>
</feature>
<evidence type="ECO:0000256" key="9">
    <source>
        <dbReference type="SAM" id="MobiDB-lite"/>
    </source>
</evidence>
<sequence>MRYSTTLGVLGGISALSSFTVAHPFFPSILSKRDSPDNTCGNLFAGAGNNYTCGSTNLGTCCSQYGFCGATSDYCGTGCQAEFGNCTSSGGGGNPPTDPNLCGPTNGNNSCITGSCCSAHGFCGTTSDYCLPANGCQPAYGTCNSTSTPGDGGGDDSCGPANGNKICSNSRCCSPAGFCGTGSDYCKSPDCLRGFGVCDSDQTPSGASTANVSRPELGSVPYGEDLYDCNDPGHIALTYDDGPYLYTSALLDMLAAYNFKATFFVTGVNNGKGAIDSTPAWSAVIQRMITDGHQIASHTWSHADLSTLSDADRETEMVKNEMALRNIVGKFPTYMRPPFSSCNAACKATMKKLGYHITYFDLDTQDYLHTTPQTNQISKDVVHNYLVGTNSATTDFLAIAHDIHDQTVNNLTTYMFDQMVQYGYTGVTAGKCLNDPEANWYRIPGATISSTSSSSSSTSTTSSSSTSTTSSSATTTTTSTTSSSSSSTTSTTSSSSSSTTPTSTTSTSTTSISTITTPTTTTSIPTPAPTCAYPMIGKWCCKTFTFKTKVACITARVECLTSRAECIIKSALSLSTANQQCGGWQDNVCKKLDDFCDSCTLLKPCDSANFKI</sequence>
<evidence type="ECO:0000259" key="11">
    <source>
        <dbReference type="PROSITE" id="PS51677"/>
    </source>
</evidence>
<dbReference type="GO" id="GO:0016810">
    <property type="term" value="F:hydrolase activity, acting on carbon-nitrogen (but not peptide) bonds"/>
    <property type="evidence" value="ECO:0007669"/>
    <property type="project" value="InterPro"/>
</dbReference>
<feature type="disulfide bond" evidence="8">
    <location>
        <begin position="167"/>
        <end position="179"/>
    </location>
</feature>
<organism evidence="12 13">
    <name type="scientific">Tuber aestivum</name>
    <name type="common">summer truffle</name>
    <dbReference type="NCBI Taxonomy" id="59557"/>
    <lineage>
        <taxon>Eukaryota</taxon>
        <taxon>Fungi</taxon>
        <taxon>Dikarya</taxon>
        <taxon>Ascomycota</taxon>
        <taxon>Pezizomycotina</taxon>
        <taxon>Pezizomycetes</taxon>
        <taxon>Pezizales</taxon>
        <taxon>Tuberaceae</taxon>
        <taxon>Tuber</taxon>
    </lineage>
</organism>
<dbReference type="InterPro" id="IPR018371">
    <property type="entry name" value="Chitin-binding_1_CS"/>
</dbReference>
<evidence type="ECO:0000256" key="4">
    <source>
        <dbReference type="ARBA" id="ARBA00022729"/>
    </source>
</evidence>
<feature type="disulfide bond" evidence="8">
    <location>
        <begin position="172"/>
        <end position="186"/>
    </location>
</feature>
<dbReference type="InterPro" id="IPR011330">
    <property type="entry name" value="Glyco_hydro/deAcase_b/a-brl"/>
</dbReference>
<dbReference type="AlphaFoldDB" id="A0A292PI81"/>
<reference evidence="12" key="1">
    <citation type="submission" date="2015-10" db="EMBL/GenBank/DDBJ databases">
        <authorList>
            <person name="Regsiter A."/>
            <person name="william w."/>
        </authorList>
    </citation>
    <scope>NUCLEOTIDE SEQUENCE</scope>
    <source>
        <strain evidence="12">Montdore</strain>
    </source>
</reference>
<feature type="disulfide bond" evidence="8">
    <location>
        <begin position="116"/>
        <end position="130"/>
    </location>
</feature>
<evidence type="ECO:0000259" key="10">
    <source>
        <dbReference type="PROSITE" id="PS50941"/>
    </source>
</evidence>
<feature type="domain" description="NodB homology" evidence="11">
    <location>
        <begin position="233"/>
        <end position="427"/>
    </location>
</feature>
<dbReference type="InterPro" id="IPR001002">
    <property type="entry name" value="Chitin-bd_1"/>
</dbReference>
<feature type="domain" description="Chitin-binding type-1" evidence="10">
    <location>
        <begin position="155"/>
        <end position="200"/>
    </location>
</feature>
<dbReference type="PROSITE" id="PS51677">
    <property type="entry name" value="NODB"/>
    <property type="match status" value="1"/>
</dbReference>
<gene>
    <name evidence="12" type="ORF">GSTUAT00008957001</name>
</gene>
<dbReference type="GO" id="GO:0008061">
    <property type="term" value="F:chitin binding"/>
    <property type="evidence" value="ECO:0007669"/>
    <property type="project" value="UniProtKB-UniRule"/>
</dbReference>
<evidence type="ECO:0000256" key="5">
    <source>
        <dbReference type="ARBA" id="ARBA00022801"/>
    </source>
</evidence>
<dbReference type="SUPFAM" id="SSF57016">
    <property type="entry name" value="Plant lectins/antimicrobial peptides"/>
    <property type="match status" value="3"/>
</dbReference>
<dbReference type="PROSITE" id="PS00026">
    <property type="entry name" value="CHIT_BIND_I_1"/>
    <property type="match status" value="2"/>
</dbReference>
<evidence type="ECO:0000256" key="1">
    <source>
        <dbReference type="ARBA" id="ARBA00001941"/>
    </source>
</evidence>
<feature type="domain" description="Chitin-binding type-1" evidence="10">
    <location>
        <begin position="99"/>
        <end position="145"/>
    </location>
</feature>
<protein>
    <recommendedName>
        <fullName evidence="14">NodB homology domain-containing protein</fullName>
    </recommendedName>
</protein>
<evidence type="ECO:0000256" key="8">
    <source>
        <dbReference type="PROSITE-ProRule" id="PRU00261"/>
    </source>
</evidence>
<name>A0A292PI81_9PEZI</name>
<comment type="caution">
    <text evidence="8">Lacks conserved residue(s) required for the propagation of feature annotation.</text>
</comment>
<keyword evidence="4" id="KW-0732">Signal</keyword>
<dbReference type="Proteomes" id="UP001412239">
    <property type="component" value="Unassembled WGS sequence"/>
</dbReference>
<proteinExistence type="predicted"/>
<evidence type="ECO:0000256" key="2">
    <source>
        <dbReference type="ARBA" id="ARBA00022669"/>
    </source>
</evidence>
<dbReference type="Pfam" id="PF00187">
    <property type="entry name" value="Chitin_bind_1"/>
    <property type="match status" value="3"/>
</dbReference>
<dbReference type="CDD" id="cd00035">
    <property type="entry name" value="ChtBD1"/>
    <property type="match status" value="1"/>
</dbReference>
<dbReference type="Gene3D" id="3.30.60.10">
    <property type="entry name" value="Endochitinase-like"/>
    <property type="match status" value="3"/>
</dbReference>
<dbReference type="PROSITE" id="PS50941">
    <property type="entry name" value="CHIT_BIND_I_2"/>
    <property type="match status" value="3"/>
</dbReference>
<feature type="disulfide bond" evidence="8">
    <location>
        <begin position="61"/>
        <end position="75"/>
    </location>
</feature>
<dbReference type="GO" id="GO:0046872">
    <property type="term" value="F:metal ion binding"/>
    <property type="evidence" value="ECO:0007669"/>
    <property type="project" value="UniProtKB-KW"/>
</dbReference>
<dbReference type="PANTHER" id="PTHR46471:SF8">
    <property type="entry name" value="CHITIN DEACETYLASE"/>
    <property type="match status" value="1"/>
</dbReference>
<dbReference type="InterPro" id="IPR036861">
    <property type="entry name" value="Endochitinase-like_sf"/>
</dbReference>
<keyword evidence="2 8" id="KW-0147">Chitin-binding</keyword>
<dbReference type="EMBL" id="LN891275">
    <property type="protein sequence ID" value="CUS06946.1"/>
    <property type="molecule type" value="Genomic_DNA"/>
</dbReference>
<dbReference type="GO" id="GO:0005975">
    <property type="term" value="P:carbohydrate metabolic process"/>
    <property type="evidence" value="ECO:0007669"/>
    <property type="project" value="InterPro"/>
</dbReference>
<keyword evidence="3" id="KW-0479">Metal-binding</keyword>
<dbReference type="InterPro" id="IPR002509">
    <property type="entry name" value="NODB_dom"/>
</dbReference>
<evidence type="ECO:0000256" key="3">
    <source>
        <dbReference type="ARBA" id="ARBA00022723"/>
    </source>
</evidence>
<keyword evidence="5" id="KW-0378">Hydrolase</keyword>
<feature type="disulfide bond" evidence="8">
    <location>
        <begin position="158"/>
        <end position="173"/>
    </location>
</feature>
<comment type="cofactor">
    <cofactor evidence="1">
        <name>Co(2+)</name>
        <dbReference type="ChEBI" id="CHEBI:48828"/>
    </cofactor>
</comment>
<evidence type="ECO:0000256" key="6">
    <source>
        <dbReference type="ARBA" id="ARBA00023277"/>
    </source>
</evidence>
<evidence type="ECO:0008006" key="14">
    <source>
        <dbReference type="Google" id="ProtNLM"/>
    </source>
</evidence>
<dbReference type="SMART" id="SM00270">
    <property type="entry name" value="ChtBD1"/>
    <property type="match status" value="3"/>
</dbReference>
<accession>A0A292PI81</accession>
<feature type="disulfide bond" evidence="8">
    <location>
        <begin position="102"/>
        <end position="117"/>
    </location>
</feature>